<gene>
    <name evidence="1" type="ORF">SAMN05443663_10836</name>
</gene>
<organism evidence="1 2">
    <name type="scientific">Flavobacterium defluvii</name>
    <dbReference type="NCBI Taxonomy" id="370979"/>
    <lineage>
        <taxon>Bacteria</taxon>
        <taxon>Pseudomonadati</taxon>
        <taxon>Bacteroidota</taxon>
        <taxon>Flavobacteriia</taxon>
        <taxon>Flavobacteriales</taxon>
        <taxon>Flavobacteriaceae</taxon>
        <taxon>Flavobacterium</taxon>
    </lineage>
</organism>
<keyword evidence="2" id="KW-1185">Reference proteome</keyword>
<sequence>MNQFRYSICEPANPDIIEKGKIDSSEIIKNI</sequence>
<evidence type="ECO:0000313" key="1">
    <source>
        <dbReference type="EMBL" id="SHH49365.1"/>
    </source>
</evidence>
<accession>A0A1M5TEW0</accession>
<evidence type="ECO:0000313" key="2">
    <source>
        <dbReference type="Proteomes" id="UP000184071"/>
    </source>
</evidence>
<dbReference type="EMBL" id="FQWC01000008">
    <property type="protein sequence ID" value="SHH49365.1"/>
    <property type="molecule type" value="Genomic_DNA"/>
</dbReference>
<dbReference type="Proteomes" id="UP000184071">
    <property type="component" value="Unassembled WGS sequence"/>
</dbReference>
<dbReference type="AlphaFoldDB" id="A0A1M5TEW0"/>
<reference evidence="2" key="1">
    <citation type="submission" date="2016-11" db="EMBL/GenBank/DDBJ databases">
        <authorList>
            <person name="Varghese N."/>
            <person name="Submissions S."/>
        </authorList>
    </citation>
    <scope>NUCLEOTIDE SEQUENCE [LARGE SCALE GENOMIC DNA]</scope>
    <source>
        <strain evidence="2">DSM 17963</strain>
    </source>
</reference>
<name>A0A1M5TEW0_9FLAO</name>
<protein>
    <submittedName>
        <fullName evidence="1">Uncharacterized protein</fullName>
    </submittedName>
</protein>
<proteinExistence type="predicted"/>